<dbReference type="EMBL" id="CAJSTJ010000124">
    <property type="protein sequence ID" value="CAG7558389.1"/>
    <property type="molecule type" value="Genomic_DNA"/>
</dbReference>
<evidence type="ECO:0000313" key="1">
    <source>
        <dbReference type="EMBL" id="CAG7558389.1"/>
    </source>
</evidence>
<accession>A0A8J2J155</accession>
<organism evidence="1 2">
    <name type="scientific">Fusarium equiseti</name>
    <name type="common">Fusarium scirpi</name>
    <dbReference type="NCBI Taxonomy" id="61235"/>
    <lineage>
        <taxon>Eukaryota</taxon>
        <taxon>Fungi</taxon>
        <taxon>Dikarya</taxon>
        <taxon>Ascomycota</taxon>
        <taxon>Pezizomycotina</taxon>
        <taxon>Sordariomycetes</taxon>
        <taxon>Hypocreomycetidae</taxon>
        <taxon>Hypocreales</taxon>
        <taxon>Nectriaceae</taxon>
        <taxon>Fusarium</taxon>
        <taxon>Fusarium incarnatum-equiseti species complex</taxon>
    </lineage>
</organism>
<sequence length="286" mass="31655">MAPEALASGVADASHLGSLQTKCQMFYHLFRATKDPIFLQAIKDTLVDASPNLRFGPHAKDDGESSFLAFNVIIPLDDEKIANLIEIVKPQIPETIQLQPALIRAVHEVMCVEKTSDQIFGDLFPQSALAYFLEFCHTTIELPCDRDSLISKVHHALKASIMHARHSIGSAPRWTSSNRGKLTEDDEAVASFKQVLSALVVYIEHVQQHGRKFAQDNAHTANGILKHHSMDKLVRLLNEALDVHTMELVTSQIHALDVAAIAVKVAAVLGLFDDIVEVINKYLQNE</sequence>
<name>A0A8J2J155_FUSEQ</name>
<proteinExistence type="predicted"/>
<protein>
    <submittedName>
        <fullName evidence="1">Uncharacterized protein</fullName>
    </submittedName>
</protein>
<comment type="caution">
    <text evidence="1">The sequence shown here is derived from an EMBL/GenBank/DDBJ whole genome shotgun (WGS) entry which is preliminary data.</text>
</comment>
<dbReference type="Proteomes" id="UP000693738">
    <property type="component" value="Unassembled WGS sequence"/>
</dbReference>
<evidence type="ECO:0000313" key="2">
    <source>
        <dbReference type="Proteomes" id="UP000693738"/>
    </source>
</evidence>
<gene>
    <name evidence="1" type="ORF">FEQUK3_LOCUS4109</name>
</gene>
<reference evidence="1" key="1">
    <citation type="submission" date="2021-05" db="EMBL/GenBank/DDBJ databases">
        <authorList>
            <person name="Khan N."/>
        </authorList>
    </citation>
    <scope>NUCLEOTIDE SEQUENCE</scope>
</reference>
<dbReference type="AlphaFoldDB" id="A0A8J2J155"/>